<organism evidence="2 3">
    <name type="scientific">Stentor coeruleus</name>
    <dbReference type="NCBI Taxonomy" id="5963"/>
    <lineage>
        <taxon>Eukaryota</taxon>
        <taxon>Sar</taxon>
        <taxon>Alveolata</taxon>
        <taxon>Ciliophora</taxon>
        <taxon>Postciliodesmatophora</taxon>
        <taxon>Heterotrichea</taxon>
        <taxon>Heterotrichida</taxon>
        <taxon>Stentoridae</taxon>
        <taxon>Stentor</taxon>
    </lineage>
</organism>
<gene>
    <name evidence="2" type="ORF">SteCoe_16786</name>
</gene>
<evidence type="ECO:0000313" key="2">
    <source>
        <dbReference type="EMBL" id="OMJ82499.1"/>
    </source>
</evidence>
<comment type="caution">
    <text evidence="2">The sequence shown here is derived from an EMBL/GenBank/DDBJ whole genome shotgun (WGS) entry which is preliminary data.</text>
</comment>
<feature type="coiled-coil region" evidence="1">
    <location>
        <begin position="182"/>
        <end position="262"/>
    </location>
</feature>
<name>A0A1R2C0J3_9CILI</name>
<evidence type="ECO:0000256" key="1">
    <source>
        <dbReference type="SAM" id="Coils"/>
    </source>
</evidence>
<proteinExistence type="predicted"/>
<dbReference type="Proteomes" id="UP000187209">
    <property type="component" value="Unassembled WGS sequence"/>
</dbReference>
<dbReference type="AlphaFoldDB" id="A0A1R2C0J3"/>
<evidence type="ECO:0000313" key="3">
    <source>
        <dbReference type="Proteomes" id="UP000187209"/>
    </source>
</evidence>
<feature type="coiled-coil region" evidence="1">
    <location>
        <begin position="85"/>
        <end position="112"/>
    </location>
</feature>
<protein>
    <submittedName>
        <fullName evidence="2">Uncharacterized protein</fullName>
    </submittedName>
</protein>
<dbReference type="EMBL" id="MPUH01000338">
    <property type="protein sequence ID" value="OMJ82499.1"/>
    <property type="molecule type" value="Genomic_DNA"/>
</dbReference>
<keyword evidence="3" id="KW-1185">Reference proteome</keyword>
<reference evidence="2 3" key="1">
    <citation type="submission" date="2016-11" db="EMBL/GenBank/DDBJ databases">
        <title>The macronuclear genome of Stentor coeruleus: a giant cell with tiny introns.</title>
        <authorList>
            <person name="Slabodnick M."/>
            <person name="Ruby J.G."/>
            <person name="Reiff S.B."/>
            <person name="Swart E.C."/>
            <person name="Gosai S."/>
            <person name="Prabakaran S."/>
            <person name="Witkowska E."/>
            <person name="Larue G.E."/>
            <person name="Fisher S."/>
            <person name="Freeman R.M."/>
            <person name="Gunawardena J."/>
            <person name="Chu W."/>
            <person name="Stover N.A."/>
            <person name="Gregory B.D."/>
            <person name="Nowacki M."/>
            <person name="Derisi J."/>
            <person name="Roy S.W."/>
            <person name="Marshall W.F."/>
            <person name="Sood P."/>
        </authorList>
    </citation>
    <scope>NUCLEOTIDE SEQUENCE [LARGE SCALE GENOMIC DNA]</scope>
    <source>
        <strain evidence="2">WM001</strain>
    </source>
</reference>
<accession>A0A1R2C0J3</accession>
<sequence>MSRQLVSEDRETSDMVQELERSYRERLASIDYKAKQELVNYEALDESLRRQLSSLREEIEMRGGKSSKVVHSKKNQMDQTLDSIRSEKDKELAEYNRKLSQSKDRYFRLRQDFDKSKNDLLREKSELDSENLKLRGIISDLTKEIEVIQVRLREVYQKDIQFTRQEIISLKGKYEASARKLQQEHNYEARELEFRIENYERTIENLIYDIEALKREEEIVRQQTARDISYLRESLTDSNKEVEKCEEQTVQLLRTRDEAKEDSLMLSKITGELETELGKEMKINTRLNGKLSKLERLVYGRGTRSPSKNRLN</sequence>
<keyword evidence="1" id="KW-0175">Coiled coil</keyword>